<gene>
    <name evidence="2" type="ORF">AA0113_g4670</name>
</gene>
<keyword evidence="3" id="KW-1185">Reference proteome</keyword>
<reference evidence="3" key="1">
    <citation type="journal article" date="2019" name="bioRxiv">
        <title>Genomics, evolutionary history and diagnostics of the Alternaria alternata species group including apple and Asian pear pathotypes.</title>
        <authorList>
            <person name="Armitage A.D."/>
            <person name="Cockerton H.M."/>
            <person name="Sreenivasaprasad S."/>
            <person name="Woodhall J.W."/>
            <person name="Lane C.R."/>
            <person name="Harrison R.J."/>
            <person name="Clarkson J.P."/>
        </authorList>
    </citation>
    <scope>NUCLEOTIDE SEQUENCE [LARGE SCALE GENOMIC DNA]</scope>
    <source>
        <strain evidence="3">RGR 97.0016</strain>
    </source>
</reference>
<dbReference type="OrthoDB" id="3689701at2759"/>
<accession>A0A4Q4SBU6</accession>
<evidence type="ECO:0000313" key="3">
    <source>
        <dbReference type="Proteomes" id="UP000293823"/>
    </source>
</evidence>
<evidence type="ECO:0000313" key="2">
    <source>
        <dbReference type="EMBL" id="RYO67462.1"/>
    </source>
</evidence>
<protein>
    <submittedName>
        <fullName evidence="2">Uncharacterized protein</fullName>
    </submittedName>
</protein>
<sequence length="173" mass="19473">MSGSVPGVTTLKSDTVPMDDRFLDIIPSTSDLPFIANQEADNVRLQREKKEAKVVAKELHGGLDRTTQSLNNLMASYANPLRESNTISSDNVAIKQRHTKMRAEAATYTCKIRTMTTKIRGMEEQSQAYKIENTKLRNHLTELETELEFLRLRVRALESGQVQGRIPDNAVRA</sequence>
<organism evidence="2 3">
    <name type="scientific">Alternaria arborescens</name>
    <dbReference type="NCBI Taxonomy" id="156630"/>
    <lineage>
        <taxon>Eukaryota</taxon>
        <taxon>Fungi</taxon>
        <taxon>Dikarya</taxon>
        <taxon>Ascomycota</taxon>
        <taxon>Pezizomycotina</taxon>
        <taxon>Dothideomycetes</taxon>
        <taxon>Pleosporomycetidae</taxon>
        <taxon>Pleosporales</taxon>
        <taxon>Pleosporineae</taxon>
        <taxon>Pleosporaceae</taxon>
        <taxon>Alternaria</taxon>
        <taxon>Alternaria sect. Alternaria</taxon>
    </lineage>
</organism>
<feature type="coiled-coil region" evidence="1">
    <location>
        <begin position="126"/>
        <end position="160"/>
    </location>
</feature>
<dbReference type="EMBL" id="PEJP01000015">
    <property type="protein sequence ID" value="RYO67462.1"/>
    <property type="molecule type" value="Genomic_DNA"/>
</dbReference>
<keyword evidence="1" id="KW-0175">Coiled coil</keyword>
<dbReference type="Proteomes" id="UP000293823">
    <property type="component" value="Unassembled WGS sequence"/>
</dbReference>
<dbReference type="AlphaFoldDB" id="A0A4Q4SBU6"/>
<evidence type="ECO:0000256" key="1">
    <source>
        <dbReference type="SAM" id="Coils"/>
    </source>
</evidence>
<comment type="caution">
    <text evidence="2">The sequence shown here is derived from an EMBL/GenBank/DDBJ whole genome shotgun (WGS) entry which is preliminary data.</text>
</comment>
<proteinExistence type="predicted"/>
<name>A0A4Q4SBU6_9PLEO</name>